<reference evidence="2" key="2">
    <citation type="journal article" date="2016" name="Genome Announc.">
        <title>Draft Genome Sequences of Two Novel Amoeba-Resistant Intranuclear Bacteria, 'Candidatus Berkiella cookevillensis' and 'Candidatus Berkiella aquae'.</title>
        <authorList>
            <person name="Mehari Y.T."/>
            <person name="Arivett B.A."/>
            <person name="Farone A.L."/>
            <person name="Gunderson J.H."/>
            <person name="Farone M.B."/>
        </authorList>
    </citation>
    <scope>NUCLEOTIDE SEQUENCE</scope>
    <source>
        <strain evidence="2">HT99</strain>
    </source>
</reference>
<evidence type="ECO:0000313" key="1">
    <source>
        <dbReference type="EMBL" id="KRG22424.1"/>
    </source>
</evidence>
<protein>
    <submittedName>
        <fullName evidence="1">Uncharacterized protein</fullName>
    </submittedName>
</protein>
<sequence length="275" mass="32781">MVQIIYFDIEKIVSDCIQRIDRISFFARYLDASKCKIDEFESDIYHESISGYPIVFTSSVSESELDLIRKDLIPWSFRKCYNDIISSFVIFLDEILHMERILVVLESKFDSINKTKNHKSIDGFIKEEFEKIRKETSLYKKLEELSQYINQDDRVIFSKLYQTRNAIEHWDAHANPVSFKSPGDEYEISLPHFEIYIGNLSIDDWQKLEPYMKKNPSIKNKPNITVDFHKIKIKDGDKIIITKNDLMIFIQWIINVIKDIRLEILKKRKQFKFDI</sequence>
<dbReference type="Proteomes" id="UP000051497">
    <property type="component" value="Unassembled WGS sequence"/>
</dbReference>
<evidence type="ECO:0000313" key="2">
    <source>
        <dbReference type="EMBL" id="MCS5712375.1"/>
    </source>
</evidence>
<proteinExistence type="predicted"/>
<gene>
    <name evidence="1" type="ORF">HT99x_00846</name>
    <name evidence="2" type="ORF">HT99x_013115</name>
</gene>
<reference evidence="2" key="3">
    <citation type="submission" date="2021-06" db="EMBL/GenBank/DDBJ databases">
        <title>Genomic Description and Analysis of Intracellular Bacteria, Candidatus Berkiella cookevillensis and Candidatus Berkiella aquae.</title>
        <authorList>
            <person name="Kidane D.T."/>
            <person name="Mehari Y.T."/>
            <person name="Rice F.C."/>
            <person name="Arivett B.A."/>
            <person name="Farone A.L."/>
            <person name="Berk S.G."/>
            <person name="Farone M.B."/>
        </authorList>
    </citation>
    <scope>NUCLEOTIDE SEQUENCE</scope>
    <source>
        <strain evidence="2">HT99</strain>
    </source>
</reference>
<dbReference type="EMBL" id="LKAJ02000001">
    <property type="protein sequence ID" value="MCS5712375.1"/>
    <property type="molecule type" value="Genomic_DNA"/>
</dbReference>
<evidence type="ECO:0000313" key="3">
    <source>
        <dbReference type="Proteomes" id="UP000051497"/>
    </source>
</evidence>
<reference evidence="1" key="1">
    <citation type="submission" date="2015-09" db="EMBL/GenBank/DDBJ databases">
        <title>Draft Genome Sequences of Two Novel Amoeba-resistant Intranuclear Bacteria, Candidatus Berkiella cookevillensis and Candidatus Berkiella aquae.</title>
        <authorList>
            <person name="Mehari Y.T."/>
            <person name="Arivett B.A."/>
            <person name="Farone A.L."/>
            <person name="Gunderson J.H."/>
            <person name="Farone M.B."/>
        </authorList>
    </citation>
    <scope>NUCLEOTIDE SEQUENCE [LARGE SCALE GENOMIC DNA]</scope>
    <source>
        <strain evidence="1">HT99</strain>
    </source>
</reference>
<keyword evidence="3" id="KW-1185">Reference proteome</keyword>
<name>A0A0Q9Z1J1_9GAMM</name>
<accession>A0A0Q9Z1J1</accession>
<dbReference type="EMBL" id="LKAJ01000002">
    <property type="protein sequence ID" value="KRG22424.1"/>
    <property type="molecule type" value="Genomic_DNA"/>
</dbReference>
<comment type="caution">
    <text evidence="1">The sequence shown here is derived from an EMBL/GenBank/DDBJ whole genome shotgun (WGS) entry which is preliminary data.</text>
</comment>
<organism evidence="1">
    <name type="scientific">Candidatus Berkiella aquae</name>
    <dbReference type="NCBI Taxonomy" id="295108"/>
    <lineage>
        <taxon>Bacteria</taxon>
        <taxon>Pseudomonadati</taxon>
        <taxon>Pseudomonadota</taxon>
        <taxon>Gammaproteobacteria</taxon>
        <taxon>Candidatus Berkiellales</taxon>
        <taxon>Candidatus Berkiellaceae</taxon>
        <taxon>Candidatus Berkiella</taxon>
    </lineage>
</organism>
<dbReference type="RefSeq" id="WP_075065474.1">
    <property type="nucleotide sequence ID" value="NZ_LKAJ02000001.1"/>
</dbReference>
<dbReference type="AlphaFoldDB" id="A0A0Q9Z1J1"/>